<gene>
    <name evidence="2" type="ORF">RU93_GL001896</name>
</gene>
<evidence type="ECO:0000256" key="1">
    <source>
        <dbReference type="SAM" id="Phobius"/>
    </source>
</evidence>
<reference evidence="2 3" key="1">
    <citation type="submission" date="2014-12" db="EMBL/GenBank/DDBJ databases">
        <title>Draft genome sequences of 29 type strains of Enterococci.</title>
        <authorList>
            <person name="Zhong Z."/>
            <person name="Sun Z."/>
            <person name="Liu W."/>
            <person name="Zhang W."/>
            <person name="Zhang H."/>
        </authorList>
    </citation>
    <scope>NUCLEOTIDE SEQUENCE [LARGE SCALE GENOMIC DNA]</scope>
    <source>
        <strain evidence="2 3">DSM 17690</strain>
    </source>
</reference>
<name>A0A1L8QU56_9ENTE</name>
<keyword evidence="1" id="KW-1133">Transmembrane helix</keyword>
<proteinExistence type="predicted"/>
<feature type="transmembrane region" description="Helical" evidence="1">
    <location>
        <begin position="157"/>
        <end position="179"/>
    </location>
</feature>
<dbReference type="STRING" id="328396.RU93_GL001896"/>
<feature type="transmembrane region" description="Helical" evidence="1">
    <location>
        <begin position="57"/>
        <end position="76"/>
    </location>
</feature>
<sequence length="232" mass="25249">MEWIKLIGILIILVGFIFKFDTIAVVIIAAFTTALVSGISITEFFTLLGEAFVKNRIVTIFLLTLPMIGISERFGLRQQAVILIEKMKGLTTGRFITLYALIRQLAGLFGIRLSAQPQFVRPIVNPMAQAAANARYGKISEADEEIIKAKSAANENFANFFAQNTFAASAGVLLISGTLTSLGYEVQATSIVLVALIIAGISFVLIAIDNFLFDLKMDRKYGKKSSKGGQKS</sequence>
<dbReference type="OrthoDB" id="80065at2"/>
<keyword evidence="1" id="KW-0472">Membrane</keyword>
<dbReference type="EMBL" id="JXKD01000005">
    <property type="protein sequence ID" value="OJG11023.1"/>
    <property type="molecule type" value="Genomic_DNA"/>
</dbReference>
<organism evidence="2 3">
    <name type="scientific">Enterococcus aquimarinus</name>
    <dbReference type="NCBI Taxonomy" id="328396"/>
    <lineage>
        <taxon>Bacteria</taxon>
        <taxon>Bacillati</taxon>
        <taxon>Bacillota</taxon>
        <taxon>Bacilli</taxon>
        <taxon>Lactobacillales</taxon>
        <taxon>Enterococcaceae</taxon>
        <taxon>Enterococcus</taxon>
    </lineage>
</organism>
<evidence type="ECO:0008006" key="4">
    <source>
        <dbReference type="Google" id="ProtNLM"/>
    </source>
</evidence>
<evidence type="ECO:0000313" key="3">
    <source>
        <dbReference type="Proteomes" id="UP000182149"/>
    </source>
</evidence>
<dbReference type="InterPro" id="IPR010374">
    <property type="entry name" value="DUF969"/>
</dbReference>
<keyword evidence="1" id="KW-0812">Transmembrane</keyword>
<feature type="transmembrane region" description="Helical" evidence="1">
    <location>
        <begin position="6"/>
        <end position="36"/>
    </location>
</feature>
<dbReference type="Proteomes" id="UP000182149">
    <property type="component" value="Unassembled WGS sequence"/>
</dbReference>
<protein>
    <recommendedName>
        <fullName evidence="4">Permease</fullName>
    </recommendedName>
</protein>
<dbReference type="RefSeq" id="WP_071874606.1">
    <property type="nucleotide sequence ID" value="NZ_JBHSHF010000019.1"/>
</dbReference>
<dbReference type="Pfam" id="PF06149">
    <property type="entry name" value="DUF969"/>
    <property type="match status" value="1"/>
</dbReference>
<dbReference type="AlphaFoldDB" id="A0A1L8QU56"/>
<comment type="caution">
    <text evidence="2">The sequence shown here is derived from an EMBL/GenBank/DDBJ whole genome shotgun (WGS) entry which is preliminary data.</text>
</comment>
<accession>A0A1L8QU56</accession>
<evidence type="ECO:0000313" key="2">
    <source>
        <dbReference type="EMBL" id="OJG11023.1"/>
    </source>
</evidence>
<feature type="transmembrane region" description="Helical" evidence="1">
    <location>
        <begin position="191"/>
        <end position="213"/>
    </location>
</feature>
<keyword evidence="3" id="KW-1185">Reference proteome</keyword>